<feature type="transmembrane region" description="Helical" evidence="1">
    <location>
        <begin position="178"/>
        <end position="200"/>
    </location>
</feature>
<dbReference type="Proteomes" id="UP001632037">
    <property type="component" value="Unassembled WGS sequence"/>
</dbReference>
<name>A0ABD3FI51_9STRA</name>
<evidence type="ECO:0000256" key="1">
    <source>
        <dbReference type="SAM" id="Phobius"/>
    </source>
</evidence>
<evidence type="ECO:0008006" key="4">
    <source>
        <dbReference type="Google" id="ProtNLM"/>
    </source>
</evidence>
<accession>A0ABD3FI51</accession>
<feature type="transmembrane region" description="Helical" evidence="1">
    <location>
        <begin position="143"/>
        <end position="166"/>
    </location>
</feature>
<keyword evidence="3" id="KW-1185">Reference proteome</keyword>
<proteinExistence type="predicted"/>
<feature type="transmembrane region" description="Helical" evidence="1">
    <location>
        <begin position="110"/>
        <end position="137"/>
    </location>
</feature>
<feature type="transmembrane region" description="Helical" evidence="1">
    <location>
        <begin position="44"/>
        <end position="68"/>
    </location>
</feature>
<feature type="transmembrane region" description="Helical" evidence="1">
    <location>
        <begin position="467"/>
        <end position="489"/>
    </location>
</feature>
<feature type="transmembrane region" description="Helical" evidence="1">
    <location>
        <begin position="422"/>
        <end position="447"/>
    </location>
</feature>
<evidence type="ECO:0000313" key="2">
    <source>
        <dbReference type="EMBL" id="KAL3665381.1"/>
    </source>
</evidence>
<feature type="transmembrane region" description="Helical" evidence="1">
    <location>
        <begin position="212"/>
        <end position="230"/>
    </location>
</feature>
<dbReference type="AlphaFoldDB" id="A0ABD3FI51"/>
<sequence>MRGIRRIWRRLYRFFVSFQVELRGHYSASRIKSLNEYSRSTSTFWAIVICTLSPLPCLLVVTLIEIAPMAPPEAGSSANSLFWGRDCLAIALMTRAIVEQFRIIVPGLEITSIQAVAMPVIASGGATTFMILMAQFIGFPLPFALVIGIPVWLFVLVVSFAVFFCQTLSQNTALRSELFNYIVVLVCQVLLTFVYPAYLYGFVHVGTLGQNFYLGLLTLIKLIAKNWMSYFLGTKYDLTPQIMIFNVDVFNALYVSSSMQNSKSINTTLLMVVLDALLAWVSMTDIQDLMRDVLLLRRKIPSNHTLKAASFVEIALQILKEDQQTGVHLACRRYNFGVRALKTSNSSSYSENSKGPGADTVPTRVLPATTLRPQPSIAAVEISQPLNRRISSNEKILDNIFSDKERRWFVQKTAQVLFTTEFVILVEYTEVIVPFIYSMYMTATYYLPNRMYYPQLKALDDATFRTNIGNVALFGVAELLSLLVIGYVIKRKIGISMLHMLSFVLDRGWRIVQSNLFLWIFYTVQNSLEHNGK</sequence>
<gene>
    <name evidence="2" type="ORF">V7S43_009419</name>
</gene>
<comment type="caution">
    <text evidence="2">The sequence shown here is derived from an EMBL/GenBank/DDBJ whole genome shotgun (WGS) entry which is preliminary data.</text>
</comment>
<protein>
    <recommendedName>
        <fullName evidence="4">ABC transmembrane type-1 domain-containing protein</fullName>
    </recommendedName>
</protein>
<keyword evidence="1" id="KW-1133">Transmembrane helix</keyword>
<keyword evidence="1" id="KW-0472">Membrane</keyword>
<reference evidence="2 3" key="1">
    <citation type="submission" date="2024-09" db="EMBL/GenBank/DDBJ databases">
        <title>Genome sequencing and assembly of Phytophthora oleae, isolate VK10A, causative agent of rot of olive drupes.</title>
        <authorList>
            <person name="Conti Taguali S."/>
            <person name="Riolo M."/>
            <person name="La Spada F."/>
            <person name="Cacciola S.O."/>
            <person name="Dionisio G."/>
        </authorList>
    </citation>
    <scope>NUCLEOTIDE SEQUENCE [LARGE SCALE GENOMIC DNA]</scope>
    <source>
        <strain evidence="2 3">VK10A</strain>
    </source>
</reference>
<keyword evidence="1" id="KW-0812">Transmembrane</keyword>
<organism evidence="2 3">
    <name type="scientific">Phytophthora oleae</name>
    <dbReference type="NCBI Taxonomy" id="2107226"/>
    <lineage>
        <taxon>Eukaryota</taxon>
        <taxon>Sar</taxon>
        <taxon>Stramenopiles</taxon>
        <taxon>Oomycota</taxon>
        <taxon>Peronosporomycetes</taxon>
        <taxon>Peronosporales</taxon>
        <taxon>Peronosporaceae</taxon>
        <taxon>Phytophthora</taxon>
    </lineage>
</organism>
<dbReference type="EMBL" id="JBIMZQ010000020">
    <property type="protein sequence ID" value="KAL3665381.1"/>
    <property type="molecule type" value="Genomic_DNA"/>
</dbReference>
<feature type="transmembrane region" description="Helical" evidence="1">
    <location>
        <begin position="80"/>
        <end position="98"/>
    </location>
</feature>
<evidence type="ECO:0000313" key="3">
    <source>
        <dbReference type="Proteomes" id="UP001632037"/>
    </source>
</evidence>